<dbReference type="PANTHER" id="PTHR43182:SF1">
    <property type="entry name" value="COBALT-PRECORRIN-7 C(5)-METHYLTRANSFERASE"/>
    <property type="match status" value="1"/>
</dbReference>
<dbReference type="InterPro" id="IPR000878">
    <property type="entry name" value="4pyrrol_Mease"/>
</dbReference>
<dbReference type="NCBIfam" id="TIGR02467">
    <property type="entry name" value="CbiE"/>
    <property type="match status" value="1"/>
</dbReference>
<dbReference type="CDD" id="cd02440">
    <property type="entry name" value="AdoMet_MTases"/>
    <property type="match status" value="1"/>
</dbReference>
<protein>
    <submittedName>
        <fullName evidence="7">Precorrin-6Y C5,15-methyltransferase (Decarboxylating) subunit CbiT</fullName>
    </submittedName>
</protein>
<comment type="caution">
    <text evidence="7">The sequence shown here is derived from an EMBL/GenBank/DDBJ whole genome shotgun (WGS) entry which is preliminary data.</text>
</comment>
<name>A0A921LMY6_9FIRM</name>
<dbReference type="InterPro" id="IPR012818">
    <property type="entry name" value="CbiE"/>
</dbReference>
<dbReference type="GO" id="GO:0009236">
    <property type="term" value="P:cobalamin biosynthetic process"/>
    <property type="evidence" value="ECO:0007669"/>
    <property type="project" value="UniProtKB-KW"/>
</dbReference>
<evidence type="ECO:0000256" key="5">
    <source>
        <dbReference type="ARBA" id="ARBA00022691"/>
    </source>
</evidence>
<dbReference type="PANTHER" id="PTHR43182">
    <property type="entry name" value="COBALT-PRECORRIN-6B C(15)-METHYLTRANSFERASE (DECARBOXYLATING)"/>
    <property type="match status" value="1"/>
</dbReference>
<keyword evidence="5" id="KW-0949">S-adenosyl-L-methionine</keyword>
<dbReference type="CDD" id="cd11644">
    <property type="entry name" value="Precorrin-6Y-MT"/>
    <property type="match status" value="1"/>
</dbReference>
<dbReference type="Gene3D" id="3.30.950.10">
    <property type="entry name" value="Methyltransferase, Cobalt-precorrin-4 Transmethylase, Domain 2"/>
    <property type="match status" value="1"/>
</dbReference>
<dbReference type="Proteomes" id="UP000782880">
    <property type="component" value="Unassembled WGS sequence"/>
</dbReference>
<gene>
    <name evidence="7" type="primary">cbiT</name>
    <name evidence="7" type="ORF">K8V20_01435</name>
</gene>
<dbReference type="InterPro" id="IPR050714">
    <property type="entry name" value="Cobalamin_biosynth_MTase"/>
</dbReference>
<keyword evidence="4" id="KW-0808">Transferase</keyword>
<feature type="domain" description="Tetrapyrrole methylase" evidence="6">
    <location>
        <begin position="5"/>
        <end position="190"/>
    </location>
</feature>
<evidence type="ECO:0000313" key="7">
    <source>
        <dbReference type="EMBL" id="HJG27297.1"/>
    </source>
</evidence>
<proteinExistence type="predicted"/>
<keyword evidence="3" id="KW-0489">Methyltransferase</keyword>
<dbReference type="Gene3D" id="3.40.1010.10">
    <property type="entry name" value="Cobalt-precorrin-4 Transmethylase, Domain 1"/>
    <property type="match status" value="1"/>
</dbReference>
<comment type="pathway">
    <text evidence="1">Cofactor biosynthesis; adenosylcobalamin biosynthesis.</text>
</comment>
<dbReference type="GO" id="GO:0032259">
    <property type="term" value="P:methylation"/>
    <property type="evidence" value="ECO:0007669"/>
    <property type="project" value="UniProtKB-KW"/>
</dbReference>
<dbReference type="InterPro" id="IPR035996">
    <property type="entry name" value="4pyrrol_Methylase_sf"/>
</dbReference>
<reference evidence="7" key="2">
    <citation type="submission" date="2021-09" db="EMBL/GenBank/DDBJ databases">
        <authorList>
            <person name="Gilroy R."/>
        </authorList>
    </citation>
    <scope>NUCLEOTIDE SEQUENCE</scope>
    <source>
        <strain evidence="7">ChiBcec21-2208</strain>
    </source>
</reference>
<accession>A0A921LMY6</accession>
<evidence type="ECO:0000256" key="4">
    <source>
        <dbReference type="ARBA" id="ARBA00022679"/>
    </source>
</evidence>
<dbReference type="SUPFAM" id="SSF53790">
    <property type="entry name" value="Tetrapyrrole methylase"/>
    <property type="match status" value="1"/>
</dbReference>
<keyword evidence="2" id="KW-0169">Cobalamin biosynthesis</keyword>
<dbReference type="SUPFAM" id="SSF53335">
    <property type="entry name" value="S-adenosyl-L-methionine-dependent methyltransferases"/>
    <property type="match status" value="1"/>
</dbReference>
<evidence type="ECO:0000313" key="8">
    <source>
        <dbReference type="Proteomes" id="UP000782880"/>
    </source>
</evidence>
<dbReference type="NCBIfam" id="TIGR02469">
    <property type="entry name" value="CbiT"/>
    <property type="match status" value="1"/>
</dbReference>
<dbReference type="EMBL" id="DYVE01000043">
    <property type="protein sequence ID" value="HJG27297.1"/>
    <property type="molecule type" value="Genomic_DNA"/>
</dbReference>
<dbReference type="InterPro" id="IPR029063">
    <property type="entry name" value="SAM-dependent_MTases_sf"/>
</dbReference>
<evidence type="ECO:0000256" key="1">
    <source>
        <dbReference type="ARBA" id="ARBA00004953"/>
    </source>
</evidence>
<dbReference type="GO" id="GO:0008276">
    <property type="term" value="F:protein methyltransferase activity"/>
    <property type="evidence" value="ECO:0007669"/>
    <property type="project" value="InterPro"/>
</dbReference>
<dbReference type="InterPro" id="IPR014776">
    <property type="entry name" value="4pyrrole_Mease_sub2"/>
</dbReference>
<organism evidence="7 8">
    <name type="scientific">Subdoligranulum variabile</name>
    <dbReference type="NCBI Taxonomy" id="214851"/>
    <lineage>
        <taxon>Bacteria</taxon>
        <taxon>Bacillati</taxon>
        <taxon>Bacillota</taxon>
        <taxon>Clostridia</taxon>
        <taxon>Eubacteriales</taxon>
        <taxon>Oscillospiraceae</taxon>
        <taxon>Subdoligranulum</taxon>
    </lineage>
</organism>
<dbReference type="Pfam" id="PF00590">
    <property type="entry name" value="TP_methylase"/>
    <property type="match status" value="1"/>
</dbReference>
<reference evidence="7" key="1">
    <citation type="journal article" date="2021" name="PeerJ">
        <title>Extensive microbial diversity within the chicken gut microbiome revealed by metagenomics and culture.</title>
        <authorList>
            <person name="Gilroy R."/>
            <person name="Ravi A."/>
            <person name="Getino M."/>
            <person name="Pursley I."/>
            <person name="Horton D.L."/>
            <person name="Alikhan N.F."/>
            <person name="Baker D."/>
            <person name="Gharbi K."/>
            <person name="Hall N."/>
            <person name="Watson M."/>
            <person name="Adriaenssens E.M."/>
            <person name="Foster-Nyarko E."/>
            <person name="Jarju S."/>
            <person name="Secka A."/>
            <person name="Antonio M."/>
            <person name="Oren A."/>
            <person name="Chaudhuri R.R."/>
            <person name="La Ragione R."/>
            <person name="Hildebrand F."/>
            <person name="Pallen M.J."/>
        </authorList>
    </citation>
    <scope>NUCLEOTIDE SEQUENCE</scope>
    <source>
        <strain evidence="7">ChiBcec21-2208</strain>
    </source>
</reference>
<evidence type="ECO:0000256" key="3">
    <source>
        <dbReference type="ARBA" id="ARBA00022603"/>
    </source>
</evidence>
<evidence type="ECO:0000259" key="6">
    <source>
        <dbReference type="Pfam" id="PF00590"/>
    </source>
</evidence>
<sequence>MQVNLLALGGGTETTMTAQTRTALLQAQCIVGAARLIERLPAECTPNCAAATKPQKILEALRAANCDRAAVVYSGDTGFYSGCRNLVPLLEEQGIAYTVFPGISSVQLMAAALHRPWQDWTLVSAHGVQCDAVAAVLQGKPTFFLTDGSLGVPQLCKQLTEAGLGDLAVTVGENLSYPDASVRTGRAAEMAKQDFGPLCVLLTEAVQQPPRRSPGWPDTWFERGKVPMTKRFVRAAAIAALGIQPEDVLWDVGAGTGSVSVELAAAAQKGSVYAVECEPSALELIRNNRQKFHTWNLHTVEGYAPQVLENLPAPDAIFVGGSKGEMSSILSAALAKNPQVRICVSCIALETLEAVLAFCREHNLEPQVMQLAASQAKSMGRLHLMMAQNPVFLVTVRCDD</sequence>
<dbReference type="Gene3D" id="3.40.50.150">
    <property type="entry name" value="Vaccinia Virus protein VP39"/>
    <property type="match status" value="1"/>
</dbReference>
<dbReference type="AlphaFoldDB" id="A0A921LMY6"/>
<evidence type="ECO:0000256" key="2">
    <source>
        <dbReference type="ARBA" id="ARBA00022573"/>
    </source>
</evidence>
<dbReference type="InterPro" id="IPR014777">
    <property type="entry name" value="4pyrrole_Mease_sub1"/>
</dbReference>
<dbReference type="InterPro" id="IPR014008">
    <property type="entry name" value="Cbl_synth_MTase_CbiT"/>
</dbReference>